<proteinExistence type="predicted"/>
<evidence type="ECO:0000313" key="1">
    <source>
        <dbReference type="Proteomes" id="UP000887565"/>
    </source>
</evidence>
<name>A0A915JLP7_ROMCU</name>
<accession>A0A915JLP7</accession>
<sequence length="67" mass="7222">MHKTHAKVPGTKLTPVTICALQCGHCMLDGWGPKRNICVITTVVGAIRGGGGILRPDIHHFPFYNNA</sequence>
<dbReference type="Proteomes" id="UP000887565">
    <property type="component" value="Unplaced"/>
</dbReference>
<organism evidence="1 2">
    <name type="scientific">Romanomermis culicivorax</name>
    <name type="common">Nematode worm</name>
    <dbReference type="NCBI Taxonomy" id="13658"/>
    <lineage>
        <taxon>Eukaryota</taxon>
        <taxon>Metazoa</taxon>
        <taxon>Ecdysozoa</taxon>
        <taxon>Nematoda</taxon>
        <taxon>Enoplea</taxon>
        <taxon>Dorylaimia</taxon>
        <taxon>Mermithida</taxon>
        <taxon>Mermithoidea</taxon>
        <taxon>Mermithidae</taxon>
        <taxon>Romanomermis</taxon>
    </lineage>
</organism>
<reference evidence="2" key="1">
    <citation type="submission" date="2022-11" db="UniProtKB">
        <authorList>
            <consortium name="WormBaseParasite"/>
        </authorList>
    </citation>
    <scope>IDENTIFICATION</scope>
</reference>
<evidence type="ECO:0000313" key="2">
    <source>
        <dbReference type="WBParaSite" id="nRc.2.0.1.t27007-RA"/>
    </source>
</evidence>
<dbReference type="AlphaFoldDB" id="A0A915JLP7"/>
<protein>
    <submittedName>
        <fullName evidence="2">Uncharacterized protein</fullName>
    </submittedName>
</protein>
<dbReference type="WBParaSite" id="nRc.2.0.1.t27007-RA">
    <property type="protein sequence ID" value="nRc.2.0.1.t27007-RA"/>
    <property type="gene ID" value="nRc.2.0.1.g27007"/>
</dbReference>
<keyword evidence="1" id="KW-1185">Reference proteome</keyword>